<dbReference type="Proteomes" id="UP000030321">
    <property type="component" value="Unassembled WGS sequence"/>
</dbReference>
<gene>
    <name evidence="1" type="ORF">N44_03289</name>
</gene>
<comment type="caution">
    <text evidence="1">The sequence shown here is derived from an EMBL/GenBank/DDBJ whole genome shotgun (WGS) entry which is preliminary data.</text>
</comment>
<accession>A0A0A1VYP5</accession>
<dbReference type="InterPro" id="IPR035943">
    <property type="entry name" value="XisI-like_sf"/>
</dbReference>
<evidence type="ECO:0000313" key="1">
    <source>
        <dbReference type="EMBL" id="GAL94709.1"/>
    </source>
</evidence>
<dbReference type="EMBL" id="BBPA01000059">
    <property type="protein sequence ID" value="GAL94709.1"/>
    <property type="molecule type" value="Genomic_DNA"/>
</dbReference>
<proteinExistence type="predicted"/>
<reference evidence="2" key="1">
    <citation type="journal article" date="2015" name="Genome">
        <title>Whole Genome Sequence of the Non-Microcystin-Producing Microcystis aeruginosa Strain NIES-44.</title>
        <authorList>
            <person name="Okano K."/>
            <person name="Miyata N."/>
            <person name="Ozaki Y."/>
        </authorList>
    </citation>
    <scope>NUCLEOTIDE SEQUENCE [LARGE SCALE GENOMIC DNA]</scope>
    <source>
        <strain evidence="2">NIES-44</strain>
    </source>
</reference>
<organism evidence="1 2">
    <name type="scientific">Microcystis aeruginosa NIES-44</name>
    <dbReference type="NCBI Taxonomy" id="449439"/>
    <lineage>
        <taxon>Bacteria</taxon>
        <taxon>Bacillati</taxon>
        <taxon>Cyanobacteriota</taxon>
        <taxon>Cyanophyceae</taxon>
        <taxon>Oscillatoriophycideae</taxon>
        <taxon>Chroococcales</taxon>
        <taxon>Microcystaceae</taxon>
        <taxon>Microcystis</taxon>
    </lineage>
</organism>
<name>A0A0A1VYP5_MICAE</name>
<protein>
    <submittedName>
        <fullName evidence="1">FdxN element excision controlling factor protein</fullName>
    </submittedName>
</protein>
<dbReference type="CDD" id="cd16382">
    <property type="entry name" value="XisI-like"/>
    <property type="match status" value="1"/>
</dbReference>
<dbReference type="Pfam" id="PF08869">
    <property type="entry name" value="XisI"/>
    <property type="match status" value="1"/>
</dbReference>
<dbReference type="SUPFAM" id="SSF143847">
    <property type="entry name" value="XisI-like"/>
    <property type="match status" value="1"/>
</dbReference>
<sequence length="119" mass="13790">MDTLVSDRQLIEQIFNDYTQIPYSDSDVILETVFDRQQDRYLVMVLGREPVYVRPYRATRRVHGCLIHVDIIDGKFWIQRDGTEEGVASDLLKAGIPPEPIVLGFLSQELRQYSQFAIT</sequence>
<dbReference type="Gene3D" id="3.30.310.110">
    <property type="entry name" value="XisI-like"/>
    <property type="match status" value="1"/>
</dbReference>
<dbReference type="AlphaFoldDB" id="A0A0A1VYP5"/>
<dbReference type="RefSeq" id="WP_045360831.1">
    <property type="nucleotide sequence ID" value="NZ_BBPA01000059.1"/>
</dbReference>
<dbReference type="InterPro" id="IPR014968">
    <property type="entry name" value="XisI"/>
</dbReference>
<evidence type="ECO:0000313" key="2">
    <source>
        <dbReference type="Proteomes" id="UP000030321"/>
    </source>
</evidence>